<evidence type="ECO:0000313" key="1">
    <source>
        <dbReference type="EMBL" id="SFV69902.1"/>
    </source>
</evidence>
<evidence type="ECO:0008006" key="2">
    <source>
        <dbReference type="Google" id="ProtNLM"/>
    </source>
</evidence>
<dbReference type="InterPro" id="IPR009998">
    <property type="entry name" value="YfaZ"/>
</dbReference>
<gene>
    <name evidence="1" type="ORF">MNB_SM-6-281</name>
</gene>
<organism evidence="1">
    <name type="scientific">hydrothermal vent metagenome</name>
    <dbReference type="NCBI Taxonomy" id="652676"/>
    <lineage>
        <taxon>unclassified sequences</taxon>
        <taxon>metagenomes</taxon>
        <taxon>ecological metagenomes</taxon>
    </lineage>
</organism>
<accession>A0A1W1CW50</accession>
<dbReference type="AlphaFoldDB" id="A0A1W1CW50"/>
<protein>
    <recommendedName>
        <fullName evidence="2">Outer membrane protein beta-barrel domain-containing protein</fullName>
    </recommendedName>
</protein>
<proteinExistence type="predicted"/>
<dbReference type="Pfam" id="PF07437">
    <property type="entry name" value="YfaZ"/>
    <property type="match status" value="1"/>
</dbReference>
<name>A0A1W1CW50_9ZZZZ</name>
<reference evidence="1" key="1">
    <citation type="submission" date="2016-10" db="EMBL/GenBank/DDBJ databases">
        <authorList>
            <person name="de Groot N.N."/>
        </authorList>
    </citation>
    <scope>NUCLEOTIDE SEQUENCE</scope>
</reference>
<sequence>MLKKITLLSASALTAFAMHTGEININNKDLEVGAQFDMGQFNDAVEPNTMFVGAKFLNADEQHSDNDNVDLKPYFEGNFLMMRPIGNKGMRIGMGVKAAFTKKYAAIPLGIQFAYKIPANDFVPMYLNGELYYAPSALSFSDADSYLEYRISYDIEIIKDGSLTIGYRDIDTNYEKGKGFATRGGDFTYNSYWYAGFKIGF</sequence>
<dbReference type="EMBL" id="FPHK01000138">
    <property type="protein sequence ID" value="SFV69902.1"/>
    <property type="molecule type" value="Genomic_DNA"/>
</dbReference>